<dbReference type="InterPro" id="IPR015813">
    <property type="entry name" value="Pyrv/PenolPyrv_kinase-like_dom"/>
</dbReference>
<sequence length="238" mass="25400">MNTLQEASTICKAFKKGGPAFAGWQMLPGTNHSRAIARSGVDLVVVDCEHGNVADGEMHEAVIAIAREGVSPVVRIPANEAWMVKRALDAGAHGIIVPLIYTVEDAKRLVASAKFPPEGNRGFGSPFSPHAFNGEALTEYLQRANSSLQTIVQIETKSALESVKEIAAIPGIDCLLIGPFDLGNNIGRPILDEMHQELKDAIEKIKEAAHAEGKKVGIYCTDGQQAQGYAQGGFDLIS</sequence>
<keyword evidence="6" id="KW-1185">Reference proteome</keyword>
<dbReference type="InterPro" id="IPR005000">
    <property type="entry name" value="Aldolase/citrate-lyase_domain"/>
</dbReference>
<evidence type="ECO:0000256" key="1">
    <source>
        <dbReference type="ARBA" id="ARBA00005568"/>
    </source>
</evidence>
<organism evidence="5 6">
    <name type="scientific">Epicoccum nigrum</name>
    <name type="common">Soil fungus</name>
    <name type="synonym">Epicoccum purpurascens</name>
    <dbReference type="NCBI Taxonomy" id="105696"/>
    <lineage>
        <taxon>Eukaryota</taxon>
        <taxon>Fungi</taxon>
        <taxon>Dikarya</taxon>
        <taxon>Ascomycota</taxon>
        <taxon>Pezizomycotina</taxon>
        <taxon>Dothideomycetes</taxon>
        <taxon>Pleosporomycetidae</taxon>
        <taxon>Pleosporales</taxon>
        <taxon>Pleosporineae</taxon>
        <taxon>Didymellaceae</taxon>
        <taxon>Epicoccum</taxon>
    </lineage>
</organism>
<dbReference type="OMA" id="WNRVDDY"/>
<dbReference type="Pfam" id="PF03328">
    <property type="entry name" value="HpcH_HpaI"/>
    <property type="match status" value="1"/>
</dbReference>
<dbReference type="Gene3D" id="3.20.20.60">
    <property type="entry name" value="Phosphoenolpyruvate-binding domains"/>
    <property type="match status" value="1"/>
</dbReference>
<dbReference type="InterPro" id="IPR040442">
    <property type="entry name" value="Pyrv_kinase-like_dom_sf"/>
</dbReference>
<accession>A0A1Y2M0G4</accession>
<evidence type="ECO:0000313" key="6">
    <source>
        <dbReference type="Proteomes" id="UP000193240"/>
    </source>
</evidence>
<protein>
    <recommendedName>
        <fullName evidence="4">HpcH/HpaI aldolase/citrate lyase domain-containing protein</fullName>
    </recommendedName>
</protein>
<name>A0A1Y2M0G4_EPING</name>
<dbReference type="InParanoid" id="A0A1Y2M0G4"/>
<keyword evidence="3" id="KW-0456">Lyase</keyword>
<dbReference type="Proteomes" id="UP000193240">
    <property type="component" value="Unassembled WGS sequence"/>
</dbReference>
<dbReference type="PANTHER" id="PTHR30502">
    <property type="entry name" value="2-KETO-3-DEOXY-L-RHAMNONATE ALDOLASE"/>
    <property type="match status" value="1"/>
</dbReference>
<dbReference type="InterPro" id="IPR050251">
    <property type="entry name" value="HpcH-HpaI_aldolase"/>
</dbReference>
<proteinExistence type="inferred from homology"/>
<gene>
    <name evidence="5" type="ORF">B5807_06106</name>
</gene>
<dbReference type="GO" id="GO:0005737">
    <property type="term" value="C:cytoplasm"/>
    <property type="evidence" value="ECO:0007669"/>
    <property type="project" value="TreeGrafter"/>
</dbReference>
<dbReference type="GO" id="GO:0046872">
    <property type="term" value="F:metal ion binding"/>
    <property type="evidence" value="ECO:0007669"/>
    <property type="project" value="UniProtKB-KW"/>
</dbReference>
<evidence type="ECO:0000313" key="5">
    <source>
        <dbReference type="EMBL" id="OSS49640.1"/>
    </source>
</evidence>
<dbReference type="PANTHER" id="PTHR30502:SF0">
    <property type="entry name" value="PHOSPHOENOLPYRUVATE CARBOXYLASE FAMILY PROTEIN"/>
    <property type="match status" value="1"/>
</dbReference>
<evidence type="ECO:0000256" key="3">
    <source>
        <dbReference type="ARBA" id="ARBA00023239"/>
    </source>
</evidence>
<keyword evidence="2" id="KW-0479">Metal-binding</keyword>
<feature type="domain" description="HpcH/HpaI aldolase/citrate lyase" evidence="4">
    <location>
        <begin position="34"/>
        <end position="235"/>
    </location>
</feature>
<dbReference type="EMBL" id="KZ107843">
    <property type="protein sequence ID" value="OSS49640.1"/>
    <property type="molecule type" value="Genomic_DNA"/>
</dbReference>
<dbReference type="GO" id="GO:0016832">
    <property type="term" value="F:aldehyde-lyase activity"/>
    <property type="evidence" value="ECO:0007669"/>
    <property type="project" value="TreeGrafter"/>
</dbReference>
<dbReference type="SUPFAM" id="SSF51621">
    <property type="entry name" value="Phosphoenolpyruvate/pyruvate domain"/>
    <property type="match status" value="1"/>
</dbReference>
<dbReference type="STRING" id="105696.A0A1Y2M0G4"/>
<reference evidence="5 6" key="1">
    <citation type="journal article" date="2017" name="Genome Announc.">
        <title>Genome sequence of the saprophytic ascomycete Epicoccum nigrum ICMP 19927 strain isolated from New Zealand.</title>
        <authorList>
            <person name="Fokin M."/>
            <person name="Fleetwood D."/>
            <person name="Weir B.S."/>
            <person name="Villas-Boas S.G."/>
        </authorList>
    </citation>
    <scope>NUCLEOTIDE SEQUENCE [LARGE SCALE GENOMIC DNA]</scope>
    <source>
        <strain evidence="5 6">ICMP 19927</strain>
    </source>
</reference>
<dbReference type="AlphaFoldDB" id="A0A1Y2M0G4"/>
<evidence type="ECO:0000256" key="2">
    <source>
        <dbReference type="ARBA" id="ARBA00022723"/>
    </source>
</evidence>
<comment type="similarity">
    <text evidence="1">Belongs to the HpcH/HpaI aldolase family.</text>
</comment>
<evidence type="ECO:0000259" key="4">
    <source>
        <dbReference type="Pfam" id="PF03328"/>
    </source>
</evidence>